<dbReference type="Pfam" id="PF13517">
    <property type="entry name" value="FG-GAP_3"/>
    <property type="match status" value="7"/>
</dbReference>
<evidence type="ECO:0000259" key="2">
    <source>
        <dbReference type="Pfam" id="PF07593"/>
    </source>
</evidence>
<dbReference type="PROSITE" id="PS51257">
    <property type="entry name" value="PROKAR_LIPOPROTEIN"/>
    <property type="match status" value="1"/>
</dbReference>
<feature type="domain" description="ASPIC/UnbV" evidence="2">
    <location>
        <begin position="534"/>
        <end position="600"/>
    </location>
</feature>
<dbReference type="InterPro" id="IPR011519">
    <property type="entry name" value="UnbV_ASPIC"/>
</dbReference>
<protein>
    <submittedName>
        <fullName evidence="3">VCBS repeat protein</fullName>
    </submittedName>
</protein>
<evidence type="ECO:0000313" key="4">
    <source>
        <dbReference type="Proteomes" id="UP000295468"/>
    </source>
</evidence>
<dbReference type="Pfam" id="PF07593">
    <property type="entry name" value="UnbV_ASPIC"/>
    <property type="match status" value="1"/>
</dbReference>
<dbReference type="Gene3D" id="2.130.10.130">
    <property type="entry name" value="Integrin alpha, N-terminal"/>
    <property type="match status" value="3"/>
</dbReference>
<dbReference type="InterPro" id="IPR027039">
    <property type="entry name" value="Crtac1"/>
</dbReference>
<dbReference type="RefSeq" id="WP_133643912.1">
    <property type="nucleotide sequence ID" value="NZ_SNYI01000002.1"/>
</dbReference>
<evidence type="ECO:0000313" key="3">
    <source>
        <dbReference type="EMBL" id="TDQ31055.1"/>
    </source>
</evidence>
<dbReference type="EMBL" id="SNYI01000002">
    <property type="protein sequence ID" value="TDQ31055.1"/>
    <property type="molecule type" value="Genomic_DNA"/>
</dbReference>
<dbReference type="InterPro" id="IPR028994">
    <property type="entry name" value="Integrin_alpha_N"/>
</dbReference>
<dbReference type="Proteomes" id="UP000295468">
    <property type="component" value="Unassembled WGS sequence"/>
</dbReference>
<accession>A0A4R6TN71</accession>
<keyword evidence="1" id="KW-0732">Signal</keyword>
<keyword evidence="4" id="KW-1185">Reference proteome</keyword>
<evidence type="ECO:0000256" key="1">
    <source>
        <dbReference type="ARBA" id="ARBA00022729"/>
    </source>
</evidence>
<reference evidence="3 4" key="1">
    <citation type="submission" date="2019-03" db="EMBL/GenBank/DDBJ databases">
        <title>Genomic Encyclopedia of Archaeal and Bacterial Type Strains, Phase II (KMG-II): from individual species to whole genera.</title>
        <authorList>
            <person name="Goeker M."/>
        </authorList>
    </citation>
    <scope>NUCLEOTIDE SEQUENCE [LARGE SCALE GENOMIC DNA]</scope>
    <source>
        <strain evidence="3 4">DSM 18435</strain>
    </source>
</reference>
<organism evidence="3 4">
    <name type="scientific">Zeaxanthinibacter enoshimensis</name>
    <dbReference type="NCBI Taxonomy" id="392009"/>
    <lineage>
        <taxon>Bacteria</taxon>
        <taxon>Pseudomonadati</taxon>
        <taxon>Bacteroidota</taxon>
        <taxon>Flavobacteriia</taxon>
        <taxon>Flavobacteriales</taxon>
        <taxon>Flavobacteriaceae</taxon>
        <taxon>Zeaxanthinibacter</taxon>
    </lineage>
</organism>
<dbReference type="OrthoDB" id="9816120at2"/>
<name>A0A4R6TN71_9FLAO</name>
<dbReference type="PANTHER" id="PTHR16026">
    <property type="entry name" value="CARTILAGE ACIDIC PROTEIN 1"/>
    <property type="match status" value="1"/>
</dbReference>
<dbReference type="InterPro" id="IPR013517">
    <property type="entry name" value="FG-GAP"/>
</dbReference>
<dbReference type="PANTHER" id="PTHR16026:SF0">
    <property type="entry name" value="CARTILAGE ACIDIC PROTEIN 1"/>
    <property type="match status" value="1"/>
</dbReference>
<sequence>MRNIFPLKLLLLLSVLLITSCKVEVELPQFTSLPASVTGIAFNNQVTDTPEANILRYANFYGGAGVGIGDFNQDGLMDLYFAGNMVPDRLYLNQGGFKFRDVTEESGIRDDGGWSTGVTVGDVNNDGFDDIYISRELYDDRPDLRTNKLYINDGTGKFSDMAAAYQVADTNRTRHATFLDYDRDGHLDLFLLTQPPNPGSYSSLYGTELLLPEYRMSLMRNTGRGYFEDRSEEAGINVTGFPNAVAVRDFDSDGWPDLYIANDFEAPDMLFYNNGDGTFSNRAKTAMNHTSFYSMGVDVADMNNDQYQDIFVLDMVAEDNFRLKSNMSGMDPDVFWEVVNNGGHYQYMYNTLQLNNGNGTFSDVAQMAGMAATDWSWANLLADFDNDGLKDAYVTNGLRYDIRNTDADKKVARHIEKTIYDWIQLHPDGGGKTIWDLIDLQETLDLLPSVPLANYAFQNQGDLQFKKVTEEWGLDTPSFSNGAAYADLDNDGDLDLVVNNINQPAFVYRNNNETREGRNYLRVLPQIPGNLSVLGVQVTIYTGDRSQLQEIGSVRGIYSSSEQLAHFGIGEEGEIDSLIVQWPGHGISRHYSIKANQVYTVRPPRRNSGTGIDKPSGDDHLFTAFKPGGYDFPVHCENDFDDYEKQLLLPHKLSQFGPALAVGDYNQDGLEDFYFGGASGEMPRLYRQDTDGSFKMVLEDFWEKEKFYEDVDAIFADINGDGFPDLYVVSGGNEFPANDVHYTDRLYINDGKGSFKRGAILGGDRQSGSKVIAADIDNDGDTDLFVGGRHLPHAYPRPPKSSLLINENGQLVNKTGELAPVLEDLGMVTDARWADYDGDGDSDLVLVGEWMPVTILRNLDGRFDKVSVPGLENSRGWWFGMTAEDFDQDGDVDFVLGNLGLNYKYKTSPATPFDIYYNDFDQNGTQDIVLGYYDKNTHYPLRGFSCSAQQIPGLKDRIGKYEQFASMELKEVYDRELLNSALHYKVDTFASMYMENIGQGQFRMKELPRLAQRSNLNAFLVADFNGDNSLDILGVGNLFVSEIETPRNDAGTGVLLLGDGQGGFQGIPGHQSGFFANKDAKHLKFLRTKEFNLVLTANNNDRVEAFKISPGE</sequence>
<comment type="caution">
    <text evidence="3">The sequence shown here is derived from an EMBL/GenBank/DDBJ whole genome shotgun (WGS) entry which is preliminary data.</text>
</comment>
<proteinExistence type="predicted"/>
<dbReference type="AlphaFoldDB" id="A0A4R6TN71"/>
<dbReference type="SUPFAM" id="SSF69318">
    <property type="entry name" value="Integrin alpha N-terminal domain"/>
    <property type="match status" value="3"/>
</dbReference>
<gene>
    <name evidence="3" type="ORF">CLV82_1756</name>
</gene>